<dbReference type="EC" id="2.3.1.-" evidence="2"/>
<dbReference type="PROSITE" id="PS51186">
    <property type="entry name" value="GNAT"/>
    <property type="match status" value="1"/>
</dbReference>
<reference evidence="2" key="1">
    <citation type="journal article" date="2021" name="PeerJ">
        <title>Extensive microbial diversity within the chicken gut microbiome revealed by metagenomics and culture.</title>
        <authorList>
            <person name="Gilroy R."/>
            <person name="Ravi A."/>
            <person name="Getino M."/>
            <person name="Pursley I."/>
            <person name="Horton D.L."/>
            <person name="Alikhan N.F."/>
            <person name="Baker D."/>
            <person name="Gharbi K."/>
            <person name="Hall N."/>
            <person name="Watson M."/>
            <person name="Adriaenssens E.M."/>
            <person name="Foster-Nyarko E."/>
            <person name="Jarju S."/>
            <person name="Secka A."/>
            <person name="Antonio M."/>
            <person name="Oren A."/>
            <person name="Chaudhuri R.R."/>
            <person name="La Ragione R."/>
            <person name="Hildebrand F."/>
            <person name="Pallen M.J."/>
        </authorList>
    </citation>
    <scope>NUCLEOTIDE SEQUENCE</scope>
    <source>
        <strain evidence="2">CHK185-1770</strain>
    </source>
</reference>
<evidence type="ECO:0000313" key="2">
    <source>
        <dbReference type="EMBL" id="HJB96953.1"/>
    </source>
</evidence>
<keyword evidence="2" id="KW-0012">Acyltransferase</keyword>
<dbReference type="Pfam" id="PF13673">
    <property type="entry name" value="Acetyltransf_10"/>
    <property type="match status" value="1"/>
</dbReference>
<dbReference type="Gene3D" id="3.40.630.30">
    <property type="match status" value="1"/>
</dbReference>
<proteinExistence type="predicted"/>
<dbReference type="SUPFAM" id="SSF55729">
    <property type="entry name" value="Acyl-CoA N-acyltransferases (Nat)"/>
    <property type="match status" value="1"/>
</dbReference>
<gene>
    <name evidence="2" type="ORF">H9710_00025</name>
</gene>
<dbReference type="InterPro" id="IPR036412">
    <property type="entry name" value="HAD-like_sf"/>
</dbReference>
<accession>A0A9D2MSR4</accession>
<dbReference type="Gene3D" id="3.40.50.1000">
    <property type="entry name" value="HAD superfamily/HAD-like"/>
    <property type="match status" value="1"/>
</dbReference>
<dbReference type="InterPro" id="IPR016181">
    <property type="entry name" value="Acyl_CoA_acyltransferase"/>
</dbReference>
<evidence type="ECO:0000259" key="1">
    <source>
        <dbReference type="PROSITE" id="PS51186"/>
    </source>
</evidence>
<dbReference type="PANTHER" id="PTHR10000:SF8">
    <property type="entry name" value="HAD SUPERFAMILY HYDROLASE-LIKE, TYPE 3"/>
    <property type="match status" value="1"/>
</dbReference>
<organism evidence="2 3">
    <name type="scientific">Candidatus Acutalibacter pullicola</name>
    <dbReference type="NCBI Taxonomy" id="2838417"/>
    <lineage>
        <taxon>Bacteria</taxon>
        <taxon>Bacillati</taxon>
        <taxon>Bacillota</taxon>
        <taxon>Clostridia</taxon>
        <taxon>Eubacteriales</taxon>
        <taxon>Acutalibacteraceae</taxon>
        <taxon>Acutalibacter</taxon>
    </lineage>
</organism>
<dbReference type="EMBL" id="DWXG01000001">
    <property type="protein sequence ID" value="HJB96953.1"/>
    <property type="molecule type" value="Genomic_DNA"/>
</dbReference>
<dbReference type="InterPro" id="IPR023214">
    <property type="entry name" value="HAD_sf"/>
</dbReference>
<dbReference type="InterPro" id="IPR006379">
    <property type="entry name" value="HAD-SF_hydro_IIB"/>
</dbReference>
<reference evidence="2" key="2">
    <citation type="submission" date="2021-04" db="EMBL/GenBank/DDBJ databases">
        <authorList>
            <person name="Gilroy R."/>
        </authorList>
    </citation>
    <scope>NUCLEOTIDE SEQUENCE</scope>
    <source>
        <strain evidence="2">CHK185-1770</strain>
    </source>
</reference>
<dbReference type="GO" id="GO:0005829">
    <property type="term" value="C:cytosol"/>
    <property type="evidence" value="ECO:0007669"/>
    <property type="project" value="TreeGrafter"/>
</dbReference>
<dbReference type="GO" id="GO:0000287">
    <property type="term" value="F:magnesium ion binding"/>
    <property type="evidence" value="ECO:0007669"/>
    <property type="project" value="TreeGrafter"/>
</dbReference>
<dbReference type="GO" id="GO:0016747">
    <property type="term" value="F:acyltransferase activity, transferring groups other than amino-acyl groups"/>
    <property type="evidence" value="ECO:0007669"/>
    <property type="project" value="InterPro"/>
</dbReference>
<comment type="caution">
    <text evidence="2">The sequence shown here is derived from an EMBL/GenBank/DDBJ whole genome shotgun (WGS) entry which is preliminary data.</text>
</comment>
<keyword evidence="2" id="KW-0808">Transferase</keyword>
<feature type="domain" description="N-acetyltransferase" evidence="1">
    <location>
        <begin position="286"/>
        <end position="437"/>
    </location>
</feature>
<dbReference type="InterPro" id="IPR000182">
    <property type="entry name" value="GNAT_dom"/>
</dbReference>
<dbReference type="GO" id="GO:0016791">
    <property type="term" value="F:phosphatase activity"/>
    <property type="evidence" value="ECO:0007669"/>
    <property type="project" value="TreeGrafter"/>
</dbReference>
<name>A0A9D2MSR4_9FIRM</name>
<dbReference type="Gene3D" id="3.30.1240.10">
    <property type="match status" value="1"/>
</dbReference>
<dbReference type="NCBIfam" id="TIGR01484">
    <property type="entry name" value="HAD-SF-IIB"/>
    <property type="match status" value="1"/>
</dbReference>
<dbReference type="PANTHER" id="PTHR10000">
    <property type="entry name" value="PHOSPHOSERINE PHOSPHATASE"/>
    <property type="match status" value="1"/>
</dbReference>
<sequence length="441" mass="49309">MDKTLYVSDLDGTLLTPEERISPFTRRVVNSLAAQGVAFTYATARSQHSADAVTAGLTKQLPVIVYNGVFVRQGEQRETLLHRAIPSQAREELENAFAQQGLFPLVYTLLDGVERVLWRPDRETPGVAHYVSTRQGDERLLPVEDDRGLYQGEIFYYTLIGEREQLQPLWQQLQGNPTLTALLQEELYRPGEYWLEILSREASKASAARWLKQRLGCTRLVAFGDGLNDLPLFQEAQESCAVENARPEVQAAASQVIPGNERDGVARFLLADTAPLLALGDRAGAFRVRLYHPQDLEELIRLFYETVHTVNRQDYTQQEVDAWVPSVESVDRAAWGESLAAHFTVVAEQEGRLLGFGDMDDTGYLDRLYVHKDFQGRGVASALAQALEGYAVGLGVKELSVHASRTALPFFQGRGYVHPVAQKVLRRGVLLENFRLTRPGA</sequence>
<dbReference type="Pfam" id="PF08282">
    <property type="entry name" value="Hydrolase_3"/>
    <property type="match status" value="1"/>
</dbReference>
<dbReference type="SUPFAM" id="SSF56784">
    <property type="entry name" value="HAD-like"/>
    <property type="match status" value="1"/>
</dbReference>
<dbReference type="AlphaFoldDB" id="A0A9D2MSR4"/>
<dbReference type="CDD" id="cd04301">
    <property type="entry name" value="NAT_SF"/>
    <property type="match status" value="1"/>
</dbReference>
<protein>
    <submittedName>
        <fullName evidence="2">GNAT family N-acetyltransferase</fullName>
        <ecNumber evidence="2">2.3.1.-</ecNumber>
    </submittedName>
</protein>
<dbReference type="Proteomes" id="UP000826793">
    <property type="component" value="Unassembled WGS sequence"/>
</dbReference>
<evidence type="ECO:0000313" key="3">
    <source>
        <dbReference type="Proteomes" id="UP000826793"/>
    </source>
</evidence>